<name>A0ABU8TUS4_METWO</name>
<keyword evidence="1" id="KW-1133">Transmembrane helix</keyword>
<sequence>MDPESITENTFKIISNAGFNVNGTVSYVEALNCAYFNPYRELGGLTTFTGYIGSDIRTVYGRILPKMDPYTWKFTTARGQARVWEEITYNGEKYYIFLLWGPGYAGGTPAYLGSPAYLASVYGNLLEIQVVKYVNGKYYDVPDPEIRNTVFLGALRKSYYSYLNSSDLKLIEQAQVDYVTGAASSLIADLAYYSWLIATFGTIPRTPDGDDVIRASIARALGSEIDRLHVPGYFNTLLTWFSTGLTGAATVNDAYIKINKMMGSLPTGTEKNALSDVLRVLNVLDRNLKFQKDMVEYIFTLMWQLEVANTYRPQIMIIRDYTSGDTREALTQLLTWNRDSIMSEVSGLILNHYLDQGLILLKEQVHNVLMKTPAMPAVIIMKVLESVVSYLKVFEFRSQAWTATYLADANSQFTWARQALLDSLKYYSGKTPWDYALISMTSGLCYSTAADFYDTRTEMVRILRRWPSLITGTNSGQLESLENLYMGLAGTYRGHASNIIPELDGSNRDLSLLLPLLKSPSTGTPTYIHIGAFSPVTLLVTAPDGRRIGYDHVTGTIINEFGDDAFYNSPYSEPQAILLPVMSGEFRIRLYGVDTGVYRVILEVLDENMQPVSGSEWRGDAVPGLMKSFSCFVDEFGSAFRYDSKPPVIMVSGVRYGGVYRGAVKPRITVIDDNLESWIATINGELYTGGPLRMPGTYYLIVRASDGVNIVYSLVVFTINATRTPEKGDETGTGVKIQKTVQAVMAPLTGVEMEPVINETEQERAVDMVPPWEGYDYTWILVSLLVSVIIIGVYSSLRRRG</sequence>
<reference evidence="2 3" key="1">
    <citation type="submission" date="2023-12" db="EMBL/GenBank/DDBJ databases">
        <title>Phenotypic and Genomic Characterization of Methanothermobacter wolfeii Strain BSEL, a CO2-Capturing Archaeon with Minimal Nutrient Requirements.</title>
        <authorList>
            <person name="Ale Enriquez F."/>
            <person name="Ahring B.K."/>
        </authorList>
    </citation>
    <scope>NUCLEOTIDE SEQUENCE [LARGE SCALE GENOMIC DNA]</scope>
    <source>
        <strain evidence="2 3">BSEL-1</strain>
    </source>
</reference>
<keyword evidence="1" id="KW-0812">Transmembrane</keyword>
<comment type="caution">
    <text evidence="2">The sequence shown here is derived from an EMBL/GenBank/DDBJ whole genome shotgun (WGS) entry which is preliminary data.</text>
</comment>
<keyword evidence="1" id="KW-0472">Membrane</keyword>
<dbReference type="RefSeq" id="WP_074358898.1">
    <property type="nucleotide sequence ID" value="NZ_JAXUHJ010000008.1"/>
</dbReference>
<feature type="transmembrane region" description="Helical" evidence="1">
    <location>
        <begin position="777"/>
        <end position="797"/>
    </location>
</feature>
<evidence type="ECO:0000256" key="1">
    <source>
        <dbReference type="SAM" id="Phobius"/>
    </source>
</evidence>
<gene>
    <name evidence="2" type="ORF">U2150_02980</name>
</gene>
<protein>
    <submittedName>
        <fullName evidence="2">Uncharacterized protein</fullName>
    </submittedName>
</protein>
<dbReference type="EMBL" id="JAXUHJ010000008">
    <property type="protein sequence ID" value="MEJ8542456.1"/>
    <property type="molecule type" value="Genomic_DNA"/>
</dbReference>
<proteinExistence type="predicted"/>
<organism evidence="2 3">
    <name type="scientific">Methanothermobacter wolfeii</name>
    <name type="common">Methanobacterium wolfei</name>
    <dbReference type="NCBI Taxonomy" id="145261"/>
    <lineage>
        <taxon>Archaea</taxon>
        <taxon>Methanobacteriati</taxon>
        <taxon>Methanobacteriota</taxon>
        <taxon>Methanomada group</taxon>
        <taxon>Methanobacteria</taxon>
        <taxon>Methanobacteriales</taxon>
        <taxon>Methanobacteriaceae</taxon>
        <taxon>Methanothermobacter</taxon>
    </lineage>
</organism>
<accession>A0ABU8TUS4</accession>
<keyword evidence="3" id="KW-1185">Reference proteome</keyword>
<evidence type="ECO:0000313" key="3">
    <source>
        <dbReference type="Proteomes" id="UP001369247"/>
    </source>
</evidence>
<dbReference type="Proteomes" id="UP001369247">
    <property type="component" value="Unassembled WGS sequence"/>
</dbReference>
<evidence type="ECO:0000313" key="2">
    <source>
        <dbReference type="EMBL" id="MEJ8542456.1"/>
    </source>
</evidence>